<dbReference type="OrthoDB" id="9778516at2"/>
<dbReference type="Pfam" id="PF05299">
    <property type="entry name" value="Peptidase_M61"/>
    <property type="match status" value="1"/>
</dbReference>
<keyword evidence="3" id="KW-0378">Hydrolase</keyword>
<evidence type="ECO:0000259" key="2">
    <source>
        <dbReference type="PROSITE" id="PS50106"/>
    </source>
</evidence>
<keyword evidence="3" id="KW-0645">Protease</keyword>
<proteinExistence type="predicted"/>
<evidence type="ECO:0000313" key="3">
    <source>
        <dbReference type="EMBL" id="PPU71418.1"/>
    </source>
</evidence>
<dbReference type="InterPro" id="IPR036034">
    <property type="entry name" value="PDZ_sf"/>
</dbReference>
<keyword evidence="1" id="KW-0732">Signal</keyword>
<sequence length="643" mass="70799">MRIHSRFITRCCFTRALPLALVLALFPHQGFAQSSTGPRYVAPRPAVAAPVDRPFAGVMRVDVDATDVARRIFRVHQQVPVGASAGGAVTLLYPRWEAASHGPSLTVTDLAGLEISAAGRRLPWRRDAYEPHAFHVQVPAGTQQLEVRFQMVAGGELLTRDIVSVPWQRLLLYPAGWYARNIPVSAGLTLPNGLRPFSALDVERARGTHYDFKTTSLETLLDTPVLAGRHAAQVPLGGAVSLDIVALRPEDLQVPPARVAELRALLAQLRAVFGPPPFARYAILARLSDEGASGGTEHRTSSENGLASSHFREWPDQILSRDLIAHEIVHAWNGFYRTPADLWAPTPNVPVSGSLLWMYEGQTEFWGRVLATRAGQFTPDEVRDRLALEAAEVATRPGRAWRSLSDDVHYPAFMLRQPVAWRDWQRRRDYYSEGVMLWLAVDAELRARSGGERGIDDFAQRFFAGATPQAATRTYTFDDICATLNAVAPADWAGFLRGWIDAHDELDTTRGLTQHGWALVYTDTPTAAFRASEEEAGVSDLSHSLGLAVRADGLVRTVVWNGPAFAAGLRPGTRVLTVNGAPFDQDALRDAVRGSTRRPIVLGIAQDAHRADVHIQYAGPLRYPRLERLADRPDTLARLLAPR</sequence>
<dbReference type="SUPFAM" id="SSF55486">
    <property type="entry name" value="Metalloproteases ('zincins'), catalytic domain"/>
    <property type="match status" value="1"/>
</dbReference>
<evidence type="ECO:0000256" key="1">
    <source>
        <dbReference type="SAM" id="SignalP"/>
    </source>
</evidence>
<gene>
    <name evidence="3" type="ORF">XmelCFBP4644_15585</name>
</gene>
<dbReference type="InterPro" id="IPR001478">
    <property type="entry name" value="PDZ"/>
</dbReference>
<feature type="signal peptide" evidence="1">
    <location>
        <begin position="1"/>
        <end position="32"/>
    </location>
</feature>
<dbReference type="PROSITE" id="PS50106">
    <property type="entry name" value="PDZ"/>
    <property type="match status" value="1"/>
</dbReference>
<organism evidence="3 4">
    <name type="scientific">Xanthomonas melonis</name>
    <dbReference type="NCBI Taxonomy" id="56456"/>
    <lineage>
        <taxon>Bacteria</taxon>
        <taxon>Pseudomonadati</taxon>
        <taxon>Pseudomonadota</taxon>
        <taxon>Gammaproteobacteria</taxon>
        <taxon>Lysobacterales</taxon>
        <taxon>Lysobacteraceae</taxon>
        <taxon>Xanthomonas</taxon>
    </lineage>
</organism>
<dbReference type="Pfam" id="PF17899">
    <property type="entry name" value="Peptidase_M61_N"/>
    <property type="match status" value="1"/>
</dbReference>
<dbReference type="GO" id="GO:0004177">
    <property type="term" value="F:aminopeptidase activity"/>
    <property type="evidence" value="ECO:0007669"/>
    <property type="project" value="UniProtKB-KW"/>
</dbReference>
<keyword evidence="3" id="KW-0031">Aminopeptidase</keyword>
<accession>A0A2S7DC59</accession>
<dbReference type="SUPFAM" id="SSF50156">
    <property type="entry name" value="PDZ domain-like"/>
    <property type="match status" value="1"/>
</dbReference>
<dbReference type="Proteomes" id="UP000239865">
    <property type="component" value="Unassembled WGS sequence"/>
</dbReference>
<dbReference type="Gene3D" id="2.60.40.3650">
    <property type="match status" value="1"/>
</dbReference>
<dbReference type="Gene3D" id="2.30.42.10">
    <property type="match status" value="1"/>
</dbReference>
<dbReference type="InterPro" id="IPR007963">
    <property type="entry name" value="Peptidase_M61_catalytic"/>
</dbReference>
<dbReference type="InterPro" id="IPR027268">
    <property type="entry name" value="Peptidase_M4/M1_CTD_sf"/>
</dbReference>
<comment type="caution">
    <text evidence="3">The sequence shown here is derived from an EMBL/GenBank/DDBJ whole genome shotgun (WGS) entry which is preliminary data.</text>
</comment>
<feature type="chain" id="PRO_5015599001" evidence="1">
    <location>
        <begin position="33"/>
        <end position="643"/>
    </location>
</feature>
<reference evidence="3 4" key="1">
    <citation type="submission" date="2016-08" db="EMBL/GenBank/DDBJ databases">
        <authorList>
            <person name="Seilhamer J.J."/>
        </authorList>
    </citation>
    <scope>NUCLEOTIDE SEQUENCE [LARGE SCALE GENOMIC DNA]</scope>
    <source>
        <strain evidence="3 4">CFBP4644</strain>
    </source>
</reference>
<evidence type="ECO:0000313" key="4">
    <source>
        <dbReference type="Proteomes" id="UP000239865"/>
    </source>
</evidence>
<protein>
    <submittedName>
        <fullName evidence="3">Aminopeptidase</fullName>
    </submittedName>
</protein>
<feature type="domain" description="PDZ" evidence="2">
    <location>
        <begin position="528"/>
        <end position="593"/>
    </location>
</feature>
<dbReference type="InterPro" id="IPR040756">
    <property type="entry name" value="Peptidase_M61_N"/>
</dbReference>
<dbReference type="RefSeq" id="WP_104588139.1">
    <property type="nucleotide sequence ID" value="NZ_JAJGQH010000027.1"/>
</dbReference>
<dbReference type="Gene3D" id="1.10.390.10">
    <property type="entry name" value="Neutral Protease Domain 2"/>
    <property type="match status" value="1"/>
</dbReference>
<dbReference type="AlphaFoldDB" id="A0A2S7DC59"/>
<name>A0A2S7DC59_9XANT</name>
<dbReference type="EMBL" id="MDEH01000010">
    <property type="protein sequence ID" value="PPU71418.1"/>
    <property type="molecule type" value="Genomic_DNA"/>
</dbReference>
<dbReference type="InterPro" id="IPR024191">
    <property type="entry name" value="Peptidase_M61"/>
</dbReference>
<dbReference type="PIRSF" id="PIRSF016493">
    <property type="entry name" value="Glycyl_aminpptds"/>
    <property type="match status" value="1"/>
</dbReference>